<protein>
    <recommendedName>
        <fullName evidence="5">Transmembrane protein</fullName>
    </recommendedName>
</protein>
<evidence type="ECO:0000313" key="4">
    <source>
        <dbReference type="Proteomes" id="UP000014680"/>
    </source>
</evidence>
<dbReference type="EMBL" id="KB207005">
    <property type="protein sequence ID" value="ELP86259.1"/>
    <property type="molecule type" value="Genomic_DNA"/>
</dbReference>
<feature type="region of interest" description="Disordered" evidence="1">
    <location>
        <begin position="1"/>
        <end position="22"/>
    </location>
</feature>
<sequence length="190" mass="21924">MDIVREDEQVPVDDANRTDPFNIKEANPNEKYFPYCVVWSTIPLISWFIPFVGHTGIGDSNGWIYDFQGSYSIGKRRQTTCFGSVKKYIPIELMGVSDKEYDDAIDEMNKKYQSLQHLLIIQNCHEHVGDVLSKVRYQNKTNWGTLSMLWLIATQSKYVSSKEILKTYGPFFVICCVLLAIVLFCIALFR</sequence>
<name>A0A0A1U3T4_ENTIV</name>
<accession>A0A0A1U3T4</accession>
<dbReference type="KEGG" id="eiv:EIN_113730"/>
<dbReference type="AlphaFoldDB" id="A0A0A1U3T4"/>
<evidence type="ECO:0000256" key="1">
    <source>
        <dbReference type="SAM" id="MobiDB-lite"/>
    </source>
</evidence>
<dbReference type="PANTHER" id="PTHR20921">
    <property type="entry name" value="TRANSMEMBRANE PROTEIN 222"/>
    <property type="match status" value="1"/>
</dbReference>
<keyword evidence="2" id="KW-0472">Membrane</keyword>
<evidence type="ECO:0000256" key="2">
    <source>
        <dbReference type="SAM" id="Phobius"/>
    </source>
</evidence>
<gene>
    <name evidence="3" type="ORF">EIN_113730</name>
</gene>
<keyword evidence="2" id="KW-0812">Transmembrane</keyword>
<keyword evidence="2" id="KW-1133">Transmembrane helix</keyword>
<dbReference type="Pfam" id="PF05608">
    <property type="entry name" value="RTE1"/>
    <property type="match status" value="2"/>
</dbReference>
<dbReference type="OrthoDB" id="267284at2759"/>
<keyword evidence="4" id="KW-1185">Reference proteome</keyword>
<dbReference type="PANTHER" id="PTHR20921:SF0">
    <property type="entry name" value="TRANSMEMBRANE PROTEIN 222"/>
    <property type="match status" value="1"/>
</dbReference>
<dbReference type="InterPro" id="IPR008496">
    <property type="entry name" value="TMEM222/RTE1"/>
</dbReference>
<evidence type="ECO:0008006" key="5">
    <source>
        <dbReference type="Google" id="ProtNLM"/>
    </source>
</evidence>
<proteinExistence type="predicted"/>
<dbReference type="GeneID" id="14885223"/>
<feature type="transmembrane region" description="Helical" evidence="2">
    <location>
        <begin position="168"/>
        <end position="189"/>
    </location>
</feature>
<dbReference type="OMA" id="GKMKQFH"/>
<evidence type="ECO:0000313" key="3">
    <source>
        <dbReference type="EMBL" id="ELP86259.1"/>
    </source>
</evidence>
<dbReference type="VEuPathDB" id="AmoebaDB:EIN_113730"/>
<organism evidence="3 4">
    <name type="scientific">Entamoeba invadens IP1</name>
    <dbReference type="NCBI Taxonomy" id="370355"/>
    <lineage>
        <taxon>Eukaryota</taxon>
        <taxon>Amoebozoa</taxon>
        <taxon>Evosea</taxon>
        <taxon>Archamoebae</taxon>
        <taxon>Mastigamoebida</taxon>
        <taxon>Entamoebidae</taxon>
        <taxon>Entamoeba</taxon>
    </lineage>
</organism>
<reference evidence="3 4" key="1">
    <citation type="submission" date="2012-10" db="EMBL/GenBank/DDBJ databases">
        <authorList>
            <person name="Zafar N."/>
            <person name="Inman J."/>
            <person name="Hall N."/>
            <person name="Lorenzi H."/>
            <person name="Caler E."/>
        </authorList>
    </citation>
    <scope>NUCLEOTIDE SEQUENCE [LARGE SCALE GENOMIC DNA]</scope>
    <source>
        <strain evidence="3 4">IP1</strain>
    </source>
</reference>
<dbReference type="RefSeq" id="XP_004185605.1">
    <property type="nucleotide sequence ID" value="XM_004185557.1"/>
</dbReference>
<dbReference type="Proteomes" id="UP000014680">
    <property type="component" value="Unassembled WGS sequence"/>
</dbReference>